<sequence length="120" mass="14434">MGNITKDDARRLKRLTLQLYHHIYDRYEELEERGVSEMVEEALVLDIDIIEYEHEKKMESLRKELETEIKEKELEIDKITEQKNKDLKAMRMLLEQKPREYILKETGLSDEQLEALIQGK</sequence>
<organism evidence="2 3">
    <name type="scientific">Robinsoniella peoriensis</name>
    <dbReference type="NCBI Taxonomy" id="180332"/>
    <lineage>
        <taxon>Bacteria</taxon>
        <taxon>Bacillati</taxon>
        <taxon>Bacillota</taxon>
        <taxon>Clostridia</taxon>
        <taxon>Lachnospirales</taxon>
        <taxon>Lachnospiraceae</taxon>
        <taxon>Robinsoniella</taxon>
    </lineage>
</organism>
<comment type="caution">
    <text evidence="2">The sequence shown here is derived from an EMBL/GenBank/DDBJ whole genome shotgun (WGS) entry which is preliminary data.</text>
</comment>
<dbReference type="RefSeq" id="WP_243133026.1">
    <property type="nucleotide sequence ID" value="NZ_QGQD01000045.1"/>
</dbReference>
<evidence type="ECO:0000313" key="2">
    <source>
        <dbReference type="EMBL" id="TLD01000.1"/>
    </source>
</evidence>
<reference evidence="2 3" key="1">
    <citation type="journal article" date="2019" name="Anaerobe">
        <title>Detection of Robinsoniella peoriensis in multiple bone samples of a trauma patient.</title>
        <authorList>
            <person name="Schrottner P."/>
            <person name="Hartwich K."/>
            <person name="Bunk B."/>
            <person name="Schober I."/>
            <person name="Helbig S."/>
            <person name="Rudolph W.W."/>
            <person name="Gunzer F."/>
        </authorList>
    </citation>
    <scope>NUCLEOTIDE SEQUENCE [LARGE SCALE GENOMIC DNA]</scope>
    <source>
        <strain evidence="2 3">DSM 106044</strain>
    </source>
</reference>
<protein>
    <submittedName>
        <fullName evidence="2">Uncharacterized protein</fullName>
    </submittedName>
</protein>
<feature type="coiled-coil region" evidence="1">
    <location>
        <begin position="51"/>
        <end position="82"/>
    </location>
</feature>
<evidence type="ECO:0000256" key="1">
    <source>
        <dbReference type="SAM" id="Coils"/>
    </source>
</evidence>
<dbReference type="EMBL" id="QGQD01000045">
    <property type="protein sequence ID" value="TLD01000.1"/>
    <property type="molecule type" value="Genomic_DNA"/>
</dbReference>
<accession>A0A4U8Q7T6</accession>
<proteinExistence type="predicted"/>
<dbReference type="Proteomes" id="UP000306509">
    <property type="component" value="Unassembled WGS sequence"/>
</dbReference>
<keyword evidence="1" id="KW-0175">Coiled coil</keyword>
<gene>
    <name evidence="2" type="ORF">DSM106044_02201</name>
</gene>
<keyword evidence="3" id="KW-1185">Reference proteome</keyword>
<dbReference type="STRING" id="180332.GCA_000797495_03896"/>
<name>A0A4U8Q7T6_9FIRM</name>
<dbReference type="AlphaFoldDB" id="A0A4U8Q7T6"/>
<evidence type="ECO:0000313" key="3">
    <source>
        <dbReference type="Proteomes" id="UP000306509"/>
    </source>
</evidence>